<dbReference type="GO" id="GO:0005739">
    <property type="term" value="C:mitochondrion"/>
    <property type="evidence" value="ECO:0007669"/>
    <property type="project" value="TreeGrafter"/>
</dbReference>
<comment type="caution">
    <text evidence="4">The sequence shown here is derived from an EMBL/GenBank/DDBJ whole genome shotgun (WGS) entry which is preliminary data.</text>
</comment>
<dbReference type="PANTHER" id="PTHR21377">
    <property type="entry name" value="PROTEIN FAM210B, MITOCHONDRIAL"/>
    <property type="match status" value="1"/>
</dbReference>
<feature type="domain" description="DUF1279" evidence="3">
    <location>
        <begin position="95"/>
        <end position="181"/>
    </location>
</feature>
<feature type="compositionally biased region" description="Low complexity" evidence="1">
    <location>
        <begin position="9"/>
        <end position="21"/>
    </location>
</feature>
<feature type="compositionally biased region" description="Pro residues" evidence="1">
    <location>
        <begin position="22"/>
        <end position="33"/>
    </location>
</feature>
<gene>
    <name evidence="4" type="ORF">TrVE_jg1366</name>
</gene>
<organism evidence="4 5">
    <name type="scientific">Triparma verrucosa</name>
    <dbReference type="NCBI Taxonomy" id="1606542"/>
    <lineage>
        <taxon>Eukaryota</taxon>
        <taxon>Sar</taxon>
        <taxon>Stramenopiles</taxon>
        <taxon>Ochrophyta</taxon>
        <taxon>Bolidophyceae</taxon>
        <taxon>Parmales</taxon>
        <taxon>Triparmaceae</taxon>
        <taxon>Triparma</taxon>
    </lineage>
</organism>
<evidence type="ECO:0000256" key="1">
    <source>
        <dbReference type="SAM" id="MobiDB-lite"/>
    </source>
</evidence>
<dbReference type="Proteomes" id="UP001165160">
    <property type="component" value="Unassembled WGS sequence"/>
</dbReference>
<keyword evidence="2" id="KW-0812">Transmembrane</keyword>
<keyword evidence="2" id="KW-0472">Membrane</keyword>
<accession>A0A9W6ZDV4</accession>
<dbReference type="PANTHER" id="PTHR21377:SF0">
    <property type="entry name" value="PROTEIN FAM210B, MITOCHONDRIAL"/>
    <property type="match status" value="1"/>
</dbReference>
<protein>
    <recommendedName>
        <fullName evidence="3">DUF1279 domain-containing protein</fullName>
    </recommendedName>
</protein>
<reference evidence="5" key="1">
    <citation type="journal article" date="2023" name="Commun. Biol.">
        <title>Genome analysis of Parmales, the sister group of diatoms, reveals the evolutionary specialization of diatoms from phago-mixotrophs to photoautotrophs.</title>
        <authorList>
            <person name="Ban H."/>
            <person name="Sato S."/>
            <person name="Yoshikawa S."/>
            <person name="Yamada K."/>
            <person name="Nakamura Y."/>
            <person name="Ichinomiya M."/>
            <person name="Sato N."/>
            <person name="Blanc-Mathieu R."/>
            <person name="Endo H."/>
            <person name="Kuwata A."/>
            <person name="Ogata H."/>
        </authorList>
    </citation>
    <scope>NUCLEOTIDE SEQUENCE [LARGE SCALE GENOMIC DNA]</scope>
    <source>
        <strain evidence="5">NIES 3699</strain>
    </source>
</reference>
<name>A0A9W6ZDV4_9STRA</name>
<dbReference type="Pfam" id="PF06916">
    <property type="entry name" value="FAM210A-B_dom"/>
    <property type="match status" value="1"/>
</dbReference>
<sequence length="195" mass="21751">MQHTTTFNPRSMPYRSSQSSSSPPPPPPPPPLPQHLQLKTLPILSSSEKETYNLWLSSLTPSEKSTEKESIEKSLHSLQTRLSLLTLESSTFRGQLKSLTRDYGFPFLVYWWSLWGLTGIICYGSISFFSLDVPSLLKNIDTLINIDVSGRIDPDLGEVAVAVAVNELLEPVRLPFVVVTTKKLVDSLGYGPKYN</sequence>
<feature type="region of interest" description="Disordered" evidence="1">
    <location>
        <begin position="1"/>
        <end position="36"/>
    </location>
</feature>
<evidence type="ECO:0000313" key="4">
    <source>
        <dbReference type="EMBL" id="GMH49283.1"/>
    </source>
</evidence>
<evidence type="ECO:0000259" key="3">
    <source>
        <dbReference type="Pfam" id="PF06916"/>
    </source>
</evidence>
<evidence type="ECO:0000313" key="5">
    <source>
        <dbReference type="Proteomes" id="UP001165160"/>
    </source>
</evidence>
<dbReference type="EMBL" id="BRXX01000593">
    <property type="protein sequence ID" value="GMH49283.1"/>
    <property type="molecule type" value="Genomic_DNA"/>
</dbReference>
<dbReference type="InterPro" id="IPR009688">
    <property type="entry name" value="FAM210A/B-like_dom"/>
</dbReference>
<keyword evidence="2" id="KW-1133">Transmembrane helix</keyword>
<evidence type="ECO:0000256" key="2">
    <source>
        <dbReference type="SAM" id="Phobius"/>
    </source>
</evidence>
<dbReference type="InterPro" id="IPR045866">
    <property type="entry name" value="FAM210A/B-like"/>
</dbReference>
<keyword evidence="5" id="KW-1185">Reference proteome</keyword>
<proteinExistence type="predicted"/>
<dbReference type="AlphaFoldDB" id="A0A9W6ZDV4"/>
<feature type="transmembrane region" description="Helical" evidence="2">
    <location>
        <begin position="109"/>
        <end position="131"/>
    </location>
</feature>